<protein>
    <recommendedName>
        <fullName evidence="6">Ig-like domain-containing protein</fullName>
    </recommendedName>
</protein>
<evidence type="ECO:0000256" key="4">
    <source>
        <dbReference type="ARBA" id="ARBA00023319"/>
    </source>
</evidence>
<accession>A0A8T2LQU3</accession>
<dbReference type="GO" id="GO:0042101">
    <property type="term" value="C:T cell receptor complex"/>
    <property type="evidence" value="ECO:0007669"/>
    <property type="project" value="UniProtKB-KW"/>
</dbReference>
<dbReference type="SMART" id="SM00406">
    <property type="entry name" value="IGv"/>
    <property type="match status" value="1"/>
</dbReference>
<evidence type="ECO:0000259" key="6">
    <source>
        <dbReference type="PROSITE" id="PS50835"/>
    </source>
</evidence>
<dbReference type="AlphaFoldDB" id="A0A8T2LQU3"/>
<organism evidence="7 8">
    <name type="scientific">Astyanax mexicanus</name>
    <name type="common">Blind cave fish</name>
    <name type="synonym">Astyanax fasciatus mexicanus</name>
    <dbReference type="NCBI Taxonomy" id="7994"/>
    <lineage>
        <taxon>Eukaryota</taxon>
        <taxon>Metazoa</taxon>
        <taxon>Chordata</taxon>
        <taxon>Craniata</taxon>
        <taxon>Vertebrata</taxon>
        <taxon>Euteleostomi</taxon>
        <taxon>Actinopterygii</taxon>
        <taxon>Neopterygii</taxon>
        <taxon>Teleostei</taxon>
        <taxon>Ostariophysi</taxon>
        <taxon>Characiformes</taxon>
        <taxon>Characoidei</taxon>
        <taxon>Acestrorhamphidae</taxon>
        <taxon>Acestrorhamphinae</taxon>
        <taxon>Astyanax</taxon>
    </lineage>
</organism>
<dbReference type="PANTHER" id="PTHR19367:SF18">
    <property type="entry name" value="T CELL RECEPTOR ALPHA VARIABLE 16"/>
    <property type="match status" value="1"/>
</dbReference>
<proteinExistence type="predicted"/>
<dbReference type="PANTHER" id="PTHR19367">
    <property type="entry name" value="T-CELL RECEPTOR ALPHA CHAIN V REGION"/>
    <property type="match status" value="1"/>
</dbReference>
<keyword evidence="5" id="KW-0391">Immunity</keyword>
<keyword evidence="2" id="KW-1064">Adaptive immunity</keyword>
<keyword evidence="1" id="KW-0732">Signal</keyword>
<evidence type="ECO:0000256" key="3">
    <source>
        <dbReference type="ARBA" id="ARBA00023170"/>
    </source>
</evidence>
<evidence type="ECO:0000256" key="2">
    <source>
        <dbReference type="ARBA" id="ARBA00023130"/>
    </source>
</evidence>
<dbReference type="InterPro" id="IPR013106">
    <property type="entry name" value="Ig_V-set"/>
</dbReference>
<dbReference type="Gene3D" id="2.60.40.10">
    <property type="entry name" value="Immunoglobulins"/>
    <property type="match status" value="1"/>
</dbReference>
<comment type="caution">
    <text evidence="7">The sequence shown here is derived from an EMBL/GenBank/DDBJ whole genome shotgun (WGS) entry which is preliminary data.</text>
</comment>
<dbReference type="InterPro" id="IPR036179">
    <property type="entry name" value="Ig-like_dom_sf"/>
</dbReference>
<evidence type="ECO:0000256" key="5">
    <source>
        <dbReference type="ARBA" id="ARBA00043266"/>
    </source>
</evidence>
<evidence type="ECO:0000313" key="7">
    <source>
        <dbReference type="EMBL" id="KAG9273840.1"/>
    </source>
</evidence>
<sequence length="145" mass="16238">MLEKKSSSQISPHYLNTGVTMMFLCSLTVFIIILRNGSAESIEPLKNNMQSKTEGESVTLKCSYETSSNAVVLFWYRQYPNRALQYLLYRGALYQSGDDHTADSRFESTASESSTDLTVTVRLADTALYYCALRVGAFFLQCIGP</sequence>
<feature type="domain" description="Ig-like" evidence="6">
    <location>
        <begin position="44"/>
        <end position="131"/>
    </location>
</feature>
<dbReference type="InterPro" id="IPR013783">
    <property type="entry name" value="Ig-like_fold"/>
</dbReference>
<evidence type="ECO:0000313" key="8">
    <source>
        <dbReference type="Proteomes" id="UP000752171"/>
    </source>
</evidence>
<dbReference type="GO" id="GO:0002250">
    <property type="term" value="P:adaptive immune response"/>
    <property type="evidence" value="ECO:0007669"/>
    <property type="project" value="UniProtKB-KW"/>
</dbReference>
<dbReference type="EMBL" id="JAICCE010000008">
    <property type="protein sequence ID" value="KAG9273840.1"/>
    <property type="molecule type" value="Genomic_DNA"/>
</dbReference>
<dbReference type="Pfam" id="PF07686">
    <property type="entry name" value="V-set"/>
    <property type="match status" value="1"/>
</dbReference>
<gene>
    <name evidence="7" type="ORF">AMEX_G10606</name>
</gene>
<evidence type="ECO:0000256" key="1">
    <source>
        <dbReference type="ARBA" id="ARBA00022729"/>
    </source>
</evidence>
<keyword evidence="3" id="KW-0675">Receptor</keyword>
<dbReference type="SUPFAM" id="SSF48726">
    <property type="entry name" value="Immunoglobulin"/>
    <property type="match status" value="1"/>
</dbReference>
<keyword evidence="5" id="KW-1279">T cell receptor</keyword>
<keyword evidence="4" id="KW-0393">Immunoglobulin domain</keyword>
<reference evidence="7 8" key="1">
    <citation type="submission" date="2021-07" db="EMBL/GenBank/DDBJ databases">
        <authorList>
            <person name="Imarazene B."/>
            <person name="Zahm M."/>
            <person name="Klopp C."/>
            <person name="Cabau C."/>
            <person name="Beille S."/>
            <person name="Jouanno E."/>
            <person name="Castinel A."/>
            <person name="Lluch J."/>
            <person name="Gil L."/>
            <person name="Kuchtly C."/>
            <person name="Lopez Roques C."/>
            <person name="Donnadieu C."/>
            <person name="Parrinello H."/>
            <person name="Journot L."/>
            <person name="Du K."/>
            <person name="Schartl M."/>
            <person name="Retaux S."/>
            <person name="Guiguen Y."/>
        </authorList>
    </citation>
    <scope>NUCLEOTIDE SEQUENCE [LARGE SCALE GENOMIC DNA]</scope>
    <source>
        <strain evidence="7">Pach_M1</strain>
        <tissue evidence="7">Testis</tissue>
    </source>
</reference>
<dbReference type="PROSITE" id="PS50835">
    <property type="entry name" value="IG_LIKE"/>
    <property type="match status" value="1"/>
</dbReference>
<dbReference type="InterPro" id="IPR051287">
    <property type="entry name" value="TCR_variable_region"/>
</dbReference>
<dbReference type="InterPro" id="IPR007110">
    <property type="entry name" value="Ig-like_dom"/>
</dbReference>
<dbReference type="Proteomes" id="UP000752171">
    <property type="component" value="Unassembled WGS sequence"/>
</dbReference>
<name>A0A8T2LQU3_ASTMX</name>